<name>A0AAV9AGM0_ACOGR</name>
<reference evidence="6" key="2">
    <citation type="submission" date="2023-06" db="EMBL/GenBank/DDBJ databases">
        <authorList>
            <person name="Ma L."/>
            <person name="Liu K.-W."/>
            <person name="Li Z."/>
            <person name="Hsiao Y.-Y."/>
            <person name="Qi Y."/>
            <person name="Fu T."/>
            <person name="Tang G."/>
            <person name="Zhang D."/>
            <person name="Sun W.-H."/>
            <person name="Liu D.-K."/>
            <person name="Li Y."/>
            <person name="Chen G.-Z."/>
            <person name="Liu X.-D."/>
            <person name="Liao X.-Y."/>
            <person name="Jiang Y.-T."/>
            <person name="Yu X."/>
            <person name="Hao Y."/>
            <person name="Huang J."/>
            <person name="Zhao X.-W."/>
            <person name="Ke S."/>
            <person name="Chen Y.-Y."/>
            <person name="Wu W.-L."/>
            <person name="Hsu J.-L."/>
            <person name="Lin Y.-F."/>
            <person name="Huang M.-D."/>
            <person name="Li C.-Y."/>
            <person name="Huang L."/>
            <person name="Wang Z.-W."/>
            <person name="Zhao X."/>
            <person name="Zhong W.-Y."/>
            <person name="Peng D.-H."/>
            <person name="Ahmad S."/>
            <person name="Lan S."/>
            <person name="Zhang J.-S."/>
            <person name="Tsai W.-C."/>
            <person name="Van De Peer Y."/>
            <person name="Liu Z.-J."/>
        </authorList>
    </citation>
    <scope>NUCLEOTIDE SEQUENCE</scope>
    <source>
        <strain evidence="6">SCP</strain>
        <tissue evidence="6">Leaves</tissue>
    </source>
</reference>
<evidence type="ECO:0000259" key="5">
    <source>
        <dbReference type="Pfam" id="PF01494"/>
    </source>
</evidence>
<dbReference type="AlphaFoldDB" id="A0AAV9AGM0"/>
<evidence type="ECO:0000256" key="4">
    <source>
        <dbReference type="SAM" id="Phobius"/>
    </source>
</evidence>
<comment type="similarity">
    <text evidence="3">Belongs to the 3-hydroxybenzoate 6-hydroxylase family.</text>
</comment>
<dbReference type="SUPFAM" id="SSF51905">
    <property type="entry name" value="FAD/NAD(P)-binding domain"/>
    <property type="match status" value="1"/>
</dbReference>
<evidence type="ECO:0000313" key="7">
    <source>
        <dbReference type="Proteomes" id="UP001179952"/>
    </source>
</evidence>
<dbReference type="PANTHER" id="PTHR45934:SF2">
    <property type="entry name" value="MONOOXYGENASE 1"/>
    <property type="match status" value="1"/>
</dbReference>
<dbReference type="InterPro" id="IPR044560">
    <property type="entry name" value="MOase"/>
</dbReference>
<proteinExistence type="inferred from homology"/>
<keyword evidence="7" id="KW-1185">Reference proteome</keyword>
<evidence type="ECO:0000313" key="6">
    <source>
        <dbReference type="EMBL" id="KAK1263533.1"/>
    </source>
</evidence>
<dbReference type="GO" id="GO:0004497">
    <property type="term" value="F:monooxygenase activity"/>
    <property type="evidence" value="ECO:0007669"/>
    <property type="project" value="UniProtKB-KW"/>
</dbReference>
<dbReference type="InterPro" id="IPR002938">
    <property type="entry name" value="FAD-bd"/>
</dbReference>
<gene>
    <name evidence="6" type="ORF">QJS04_geneDACA016240</name>
</gene>
<comment type="caution">
    <text evidence="6">The sequence shown here is derived from an EMBL/GenBank/DDBJ whole genome shotgun (WGS) entry which is preliminary data.</text>
</comment>
<feature type="transmembrane region" description="Helical" evidence="4">
    <location>
        <begin position="377"/>
        <end position="397"/>
    </location>
</feature>
<evidence type="ECO:0000256" key="2">
    <source>
        <dbReference type="ARBA" id="ARBA00023033"/>
    </source>
</evidence>
<accession>A0AAV9AGM0</accession>
<keyword evidence="1" id="KW-0560">Oxidoreductase</keyword>
<sequence length="402" mass="44471">MENDIVIVGAGICGLANSLALHRKGFKSIVLERSNGLRSDGGALEIHNNGWRVLDQLGIATELREKAVRLESINDVLLDTGKTVERTLTGKEELRCMKRKDLIEALFNAVPREYIHFGCQVKMVKTNTMTSFPELHCTDGSIIKAKVLIGCDGVNSVVAKSLKLADPRFMSICATRGLTSYPNGHGLENKFTRVMLGTVDFGLLTITDNLVHWFIGRPMLPTDSEILNQPELIKKSSLDALKGFPKEFVDTVKQCDLESLYLTQVKYRAPWDLFFTGFRNGTITVAGDAMHTMGPFQGQGAGSSLEDAIVLARCIAREMCEATKFEGGIGDHRELQRRIEGAMDRYVKERRLRIIRCSLQTYVVGMLLEASSMVKKLLVLAVYIVLFGGTSLSLAGYDCGRL</sequence>
<dbReference type="Proteomes" id="UP001179952">
    <property type="component" value="Unassembled WGS sequence"/>
</dbReference>
<protein>
    <recommendedName>
        <fullName evidence="5">FAD-binding domain-containing protein</fullName>
    </recommendedName>
</protein>
<dbReference type="EMBL" id="JAUJYN010000009">
    <property type="protein sequence ID" value="KAK1263533.1"/>
    <property type="molecule type" value="Genomic_DNA"/>
</dbReference>
<feature type="domain" description="FAD-binding" evidence="5">
    <location>
        <begin position="4"/>
        <end position="318"/>
    </location>
</feature>
<evidence type="ECO:0000256" key="1">
    <source>
        <dbReference type="ARBA" id="ARBA00023002"/>
    </source>
</evidence>
<keyword evidence="4" id="KW-0812">Transmembrane</keyword>
<dbReference type="GO" id="GO:0071949">
    <property type="term" value="F:FAD binding"/>
    <property type="evidence" value="ECO:0007669"/>
    <property type="project" value="InterPro"/>
</dbReference>
<keyword evidence="4" id="KW-0472">Membrane</keyword>
<evidence type="ECO:0000256" key="3">
    <source>
        <dbReference type="ARBA" id="ARBA00024018"/>
    </source>
</evidence>
<dbReference type="PANTHER" id="PTHR45934">
    <property type="entry name" value="FAD/NAD(P)-BINDING OXIDOREDUCTASE FAMILY PROTEIN"/>
    <property type="match status" value="1"/>
</dbReference>
<dbReference type="Pfam" id="PF01494">
    <property type="entry name" value="FAD_binding_3"/>
    <property type="match status" value="1"/>
</dbReference>
<reference evidence="6" key="1">
    <citation type="journal article" date="2023" name="Nat. Commun.">
        <title>Diploid and tetraploid genomes of Acorus and the evolution of monocots.</title>
        <authorList>
            <person name="Ma L."/>
            <person name="Liu K.W."/>
            <person name="Li Z."/>
            <person name="Hsiao Y.Y."/>
            <person name="Qi Y."/>
            <person name="Fu T."/>
            <person name="Tang G.D."/>
            <person name="Zhang D."/>
            <person name="Sun W.H."/>
            <person name="Liu D.K."/>
            <person name="Li Y."/>
            <person name="Chen G.Z."/>
            <person name="Liu X.D."/>
            <person name="Liao X.Y."/>
            <person name="Jiang Y.T."/>
            <person name="Yu X."/>
            <person name="Hao Y."/>
            <person name="Huang J."/>
            <person name="Zhao X.W."/>
            <person name="Ke S."/>
            <person name="Chen Y.Y."/>
            <person name="Wu W.L."/>
            <person name="Hsu J.L."/>
            <person name="Lin Y.F."/>
            <person name="Huang M.D."/>
            <person name="Li C.Y."/>
            <person name="Huang L."/>
            <person name="Wang Z.W."/>
            <person name="Zhao X."/>
            <person name="Zhong W.Y."/>
            <person name="Peng D.H."/>
            <person name="Ahmad S."/>
            <person name="Lan S."/>
            <person name="Zhang J.S."/>
            <person name="Tsai W.C."/>
            <person name="Van de Peer Y."/>
            <person name="Liu Z.J."/>
        </authorList>
    </citation>
    <scope>NUCLEOTIDE SEQUENCE</scope>
    <source>
        <strain evidence="6">SCP</strain>
    </source>
</reference>
<dbReference type="PRINTS" id="PR00420">
    <property type="entry name" value="RNGMNOXGNASE"/>
</dbReference>
<organism evidence="6 7">
    <name type="scientific">Acorus gramineus</name>
    <name type="common">Dwarf sweet flag</name>
    <dbReference type="NCBI Taxonomy" id="55184"/>
    <lineage>
        <taxon>Eukaryota</taxon>
        <taxon>Viridiplantae</taxon>
        <taxon>Streptophyta</taxon>
        <taxon>Embryophyta</taxon>
        <taxon>Tracheophyta</taxon>
        <taxon>Spermatophyta</taxon>
        <taxon>Magnoliopsida</taxon>
        <taxon>Liliopsida</taxon>
        <taxon>Acoraceae</taxon>
        <taxon>Acorus</taxon>
    </lineage>
</organism>
<keyword evidence="4" id="KW-1133">Transmembrane helix</keyword>
<dbReference type="InterPro" id="IPR036188">
    <property type="entry name" value="FAD/NAD-bd_sf"/>
</dbReference>
<dbReference type="Gene3D" id="3.50.50.60">
    <property type="entry name" value="FAD/NAD(P)-binding domain"/>
    <property type="match status" value="1"/>
</dbReference>
<keyword evidence="2" id="KW-0503">Monooxygenase</keyword>